<evidence type="ECO:0000313" key="2">
    <source>
        <dbReference type="Proteomes" id="UP000494105"/>
    </source>
</evidence>
<dbReference type="SUPFAM" id="SSF53474">
    <property type="entry name" value="alpha/beta-Hydrolases"/>
    <property type="match status" value="1"/>
</dbReference>
<dbReference type="InterPro" id="IPR029058">
    <property type="entry name" value="AB_hydrolase_fold"/>
</dbReference>
<dbReference type="RefSeq" id="WP_244976654.1">
    <property type="nucleotide sequence ID" value="NZ_CADILD010000002.1"/>
</dbReference>
<dbReference type="Proteomes" id="UP000494105">
    <property type="component" value="Unassembled WGS sequence"/>
</dbReference>
<dbReference type="AlphaFoldDB" id="A0A6S7DMH9"/>
<sequence>MPPDASTTPIDRRYPIIYVRGFAFSANERDETAADPYCGFNVGSSVYRASANKERPRSYMFESPVVRLANEHGYNVVYEEGLNVMDPGFTAGDEGAEHVKAGIPLNSIIIHRFYDSRSELLGDGKSGSIDDYARELAVLIATVRRLVRPRALAINPDYLDADFRCYLVAHSMGGLVVRALLQNAANEVTQIEFEGRPETVPPVRTCVAKVFTYATPHNGIEFAGINVPKFLDDVSKFNREEMRDYLDAVPVDGKVNYLPADIQPPPSHWFTMVGTNRLDYDVLHGASRTFVGRGSDGLVRIDNATLWYQDPQKEGVRDMPVARAYAYRAHSGAFGIVNSVEAYQNLRRFLFGDMRVDLWLDIASATLPDEVAKQETERNRRVDAVYQIEVVAAPRGKPWALSRRKSEEDSPACRTYQEIRSGASQPVHLSTVFLMSAARVDKNRPGLSYAVTLGVRAPDYEVDRAFWTDDHYEGVSIFRDSLIVTIFDPVAHGLRIGQPTDEWLVRYHWLQRDSGVGPDGEPIEEECRFSPASLAQPVTVKIPLYQDRMSGTTGRIDATLRMEAQAWS</sequence>
<accession>A0A6S7DMH9</accession>
<proteinExistence type="predicted"/>
<evidence type="ECO:0008006" key="3">
    <source>
        <dbReference type="Google" id="ProtNLM"/>
    </source>
</evidence>
<gene>
    <name evidence="1" type="ORF">LMG1861_02323</name>
</gene>
<name>A0A6S7DMH9_9BURK</name>
<protein>
    <recommendedName>
        <fullName evidence="3">DUF676 domain-containing protein</fullName>
    </recommendedName>
</protein>
<organism evidence="1 2">
    <name type="scientific">Achromobacter piechaudii</name>
    <dbReference type="NCBI Taxonomy" id="72556"/>
    <lineage>
        <taxon>Bacteria</taxon>
        <taxon>Pseudomonadati</taxon>
        <taxon>Pseudomonadota</taxon>
        <taxon>Betaproteobacteria</taxon>
        <taxon>Burkholderiales</taxon>
        <taxon>Alcaligenaceae</taxon>
        <taxon>Achromobacter</taxon>
    </lineage>
</organism>
<reference evidence="1 2" key="1">
    <citation type="submission" date="2020-04" db="EMBL/GenBank/DDBJ databases">
        <authorList>
            <person name="De Canck E."/>
        </authorList>
    </citation>
    <scope>NUCLEOTIDE SEQUENCE [LARGE SCALE GENOMIC DNA]</scope>
    <source>
        <strain evidence="1 2">LMG 1861</strain>
    </source>
</reference>
<dbReference type="Gene3D" id="3.40.50.1820">
    <property type="entry name" value="alpha/beta hydrolase"/>
    <property type="match status" value="1"/>
</dbReference>
<evidence type="ECO:0000313" key="1">
    <source>
        <dbReference type="EMBL" id="CAB3862270.1"/>
    </source>
</evidence>
<dbReference type="EMBL" id="CADILD010000002">
    <property type="protein sequence ID" value="CAB3862270.1"/>
    <property type="molecule type" value="Genomic_DNA"/>
</dbReference>